<dbReference type="GO" id="GO:0008289">
    <property type="term" value="F:lipid binding"/>
    <property type="evidence" value="ECO:0007669"/>
    <property type="project" value="TreeGrafter"/>
</dbReference>
<name>A0A8S3ZCN5_9EUPU</name>
<dbReference type="InterPro" id="IPR004148">
    <property type="entry name" value="BAR_dom"/>
</dbReference>
<dbReference type="PANTHER" id="PTHR47174">
    <property type="entry name" value="BRIDGING INTEGRATOR 3"/>
    <property type="match status" value="1"/>
</dbReference>
<evidence type="ECO:0000256" key="3">
    <source>
        <dbReference type="ARBA" id="ARBA00023212"/>
    </source>
</evidence>
<evidence type="ECO:0000256" key="2">
    <source>
        <dbReference type="ARBA" id="ARBA00022490"/>
    </source>
</evidence>
<reference evidence="6" key="1">
    <citation type="submission" date="2021-04" db="EMBL/GenBank/DDBJ databases">
        <authorList>
            <consortium name="Molecular Ecology Group"/>
        </authorList>
    </citation>
    <scope>NUCLEOTIDE SEQUENCE</scope>
</reference>
<feature type="domain" description="BAR" evidence="5">
    <location>
        <begin position="12"/>
        <end position="234"/>
    </location>
</feature>
<dbReference type="GO" id="GO:0006897">
    <property type="term" value="P:endocytosis"/>
    <property type="evidence" value="ECO:0007669"/>
    <property type="project" value="InterPro"/>
</dbReference>
<protein>
    <recommendedName>
        <fullName evidence="5">BAR domain-containing protein</fullName>
    </recommendedName>
</protein>
<evidence type="ECO:0000256" key="4">
    <source>
        <dbReference type="SAM" id="MobiDB-lite"/>
    </source>
</evidence>
<keyword evidence="3" id="KW-0206">Cytoskeleton</keyword>
<evidence type="ECO:0000256" key="1">
    <source>
        <dbReference type="ARBA" id="ARBA00004245"/>
    </source>
</evidence>
<comment type="caution">
    <text evidence="6">The sequence shown here is derived from an EMBL/GenBank/DDBJ whole genome shotgun (WGS) entry which is preliminary data.</text>
</comment>
<keyword evidence="7" id="KW-1185">Reference proteome</keyword>
<dbReference type="Gene3D" id="1.20.1270.60">
    <property type="entry name" value="Arfaptin homology (AH) domain/BAR domain"/>
    <property type="match status" value="1"/>
</dbReference>
<sequence>MSWNPFSRSTPTAPKKAVVTRTAQRDFEKEVKRLDELEELTRRFYKNVKRLTEANSALAKAERKIAQDLLSTNLCQTEEIFQHQIEEWDKAMIKMDTHMAERNIVLQRAVVDPLKKYVSIFPFSQVAIKKREQSLQEFQKCQDKVSKYENDRSGQSIVKAKLTKTALTAAQNDFTSQNASLMEDIPKMIDSRTEYFQPSLEAEIKSQVQYTTEAVKVYGELSNLMNGHREHSKHDYASQIQQALNELKALSITAD</sequence>
<gene>
    <name evidence="6" type="ORF">CUNI_LOCUS10320</name>
</gene>
<organism evidence="6 7">
    <name type="scientific">Candidula unifasciata</name>
    <dbReference type="NCBI Taxonomy" id="100452"/>
    <lineage>
        <taxon>Eukaryota</taxon>
        <taxon>Metazoa</taxon>
        <taxon>Spiralia</taxon>
        <taxon>Lophotrochozoa</taxon>
        <taxon>Mollusca</taxon>
        <taxon>Gastropoda</taxon>
        <taxon>Heterobranchia</taxon>
        <taxon>Euthyneura</taxon>
        <taxon>Panpulmonata</taxon>
        <taxon>Eupulmonata</taxon>
        <taxon>Stylommatophora</taxon>
        <taxon>Helicina</taxon>
        <taxon>Helicoidea</taxon>
        <taxon>Geomitridae</taxon>
        <taxon>Candidula</taxon>
    </lineage>
</organism>
<dbReference type="OrthoDB" id="446293at2759"/>
<dbReference type="PROSITE" id="PS51021">
    <property type="entry name" value="BAR"/>
    <property type="match status" value="1"/>
</dbReference>
<dbReference type="InterPro" id="IPR046982">
    <property type="entry name" value="BIN3/RVS161-like"/>
</dbReference>
<evidence type="ECO:0000313" key="7">
    <source>
        <dbReference type="Proteomes" id="UP000678393"/>
    </source>
</evidence>
<dbReference type="EMBL" id="CAJHNH020001868">
    <property type="protein sequence ID" value="CAG5124762.1"/>
    <property type="molecule type" value="Genomic_DNA"/>
</dbReference>
<dbReference type="SMART" id="SM00721">
    <property type="entry name" value="BAR"/>
    <property type="match status" value="1"/>
</dbReference>
<dbReference type="SUPFAM" id="SSF103657">
    <property type="entry name" value="BAR/IMD domain-like"/>
    <property type="match status" value="1"/>
</dbReference>
<dbReference type="GO" id="GO:0097320">
    <property type="term" value="P:plasma membrane tubulation"/>
    <property type="evidence" value="ECO:0007669"/>
    <property type="project" value="TreeGrafter"/>
</dbReference>
<comment type="subcellular location">
    <subcellularLocation>
        <location evidence="1">Cytoplasm</location>
        <location evidence="1">Cytoskeleton</location>
    </subcellularLocation>
</comment>
<dbReference type="PANTHER" id="PTHR47174:SF3">
    <property type="entry name" value="BRIDGING INTEGRATOR 3"/>
    <property type="match status" value="1"/>
</dbReference>
<keyword evidence="2" id="KW-0963">Cytoplasm</keyword>
<feature type="region of interest" description="Disordered" evidence="4">
    <location>
        <begin position="1"/>
        <end position="21"/>
    </location>
</feature>
<dbReference type="Proteomes" id="UP000678393">
    <property type="component" value="Unassembled WGS sequence"/>
</dbReference>
<dbReference type="GO" id="GO:0015629">
    <property type="term" value="C:actin cytoskeleton"/>
    <property type="evidence" value="ECO:0007669"/>
    <property type="project" value="TreeGrafter"/>
</dbReference>
<evidence type="ECO:0000259" key="5">
    <source>
        <dbReference type="PROSITE" id="PS51021"/>
    </source>
</evidence>
<dbReference type="AlphaFoldDB" id="A0A8S3ZCN5"/>
<dbReference type="Pfam" id="PF03114">
    <property type="entry name" value="BAR"/>
    <property type="match status" value="1"/>
</dbReference>
<accession>A0A8S3ZCN5</accession>
<dbReference type="GO" id="GO:0005737">
    <property type="term" value="C:cytoplasm"/>
    <property type="evidence" value="ECO:0007669"/>
    <property type="project" value="InterPro"/>
</dbReference>
<proteinExistence type="predicted"/>
<evidence type="ECO:0000313" key="6">
    <source>
        <dbReference type="EMBL" id="CAG5124762.1"/>
    </source>
</evidence>
<feature type="compositionally biased region" description="Polar residues" evidence="4">
    <location>
        <begin position="1"/>
        <end position="12"/>
    </location>
</feature>
<dbReference type="GO" id="GO:0051666">
    <property type="term" value="P:actin cortical patch localization"/>
    <property type="evidence" value="ECO:0007669"/>
    <property type="project" value="InterPro"/>
</dbReference>
<dbReference type="InterPro" id="IPR027267">
    <property type="entry name" value="AH/BAR_dom_sf"/>
</dbReference>